<dbReference type="CDD" id="cd03809">
    <property type="entry name" value="GT4_MtfB-like"/>
    <property type="match status" value="1"/>
</dbReference>
<dbReference type="GO" id="GO:0016757">
    <property type="term" value="F:glycosyltransferase activity"/>
    <property type="evidence" value="ECO:0007669"/>
    <property type="project" value="InterPro"/>
</dbReference>
<dbReference type="SUPFAM" id="SSF53756">
    <property type="entry name" value="UDP-Glycosyltransferase/glycogen phosphorylase"/>
    <property type="match status" value="1"/>
</dbReference>
<evidence type="ECO:0000313" key="3">
    <source>
        <dbReference type="EMBL" id="AUR51599.1"/>
    </source>
</evidence>
<proteinExistence type="predicted"/>
<evidence type="ECO:0000313" key="4">
    <source>
        <dbReference type="Proteomes" id="UP000236655"/>
    </source>
</evidence>
<dbReference type="OrthoDB" id="433681at2"/>
<dbReference type="AlphaFoldDB" id="A0A2I7N559"/>
<protein>
    <recommendedName>
        <fullName evidence="2">Glycosyl transferase family 1 domain-containing protein</fullName>
    </recommendedName>
</protein>
<dbReference type="Pfam" id="PF00534">
    <property type="entry name" value="Glycos_transf_1"/>
    <property type="match status" value="1"/>
</dbReference>
<dbReference type="KEGG" id="nba:CUN60_04605"/>
<organism evidence="3 4">
    <name type="scientific">Aquella oligotrophica</name>
    <dbReference type="NCBI Taxonomy" id="2067065"/>
    <lineage>
        <taxon>Bacteria</taxon>
        <taxon>Pseudomonadati</taxon>
        <taxon>Pseudomonadota</taxon>
        <taxon>Betaproteobacteria</taxon>
        <taxon>Neisseriales</taxon>
        <taxon>Neisseriaceae</taxon>
        <taxon>Aquella</taxon>
    </lineage>
</organism>
<dbReference type="GO" id="GO:0009103">
    <property type="term" value="P:lipopolysaccharide biosynthetic process"/>
    <property type="evidence" value="ECO:0007669"/>
    <property type="project" value="TreeGrafter"/>
</dbReference>
<evidence type="ECO:0000256" key="1">
    <source>
        <dbReference type="ARBA" id="ARBA00022679"/>
    </source>
</evidence>
<dbReference type="Proteomes" id="UP000236655">
    <property type="component" value="Chromosome"/>
</dbReference>
<dbReference type="PANTHER" id="PTHR46401">
    <property type="entry name" value="GLYCOSYLTRANSFERASE WBBK-RELATED"/>
    <property type="match status" value="1"/>
</dbReference>
<reference evidence="4" key="1">
    <citation type="submission" date="2017-11" db="EMBL/GenBank/DDBJ databases">
        <authorList>
            <person name="Chan K.G."/>
            <person name="Lee L.S."/>
        </authorList>
    </citation>
    <scope>NUCLEOTIDE SEQUENCE [LARGE SCALE GENOMIC DNA]</scope>
    <source>
        <strain evidence="4">DSM 100970</strain>
    </source>
</reference>
<accession>A0A2I7N559</accession>
<dbReference type="Gene3D" id="3.40.50.2000">
    <property type="entry name" value="Glycogen Phosphorylase B"/>
    <property type="match status" value="1"/>
</dbReference>
<gene>
    <name evidence="3" type="ORF">CUN60_04605</name>
</gene>
<dbReference type="EMBL" id="CP024847">
    <property type="protein sequence ID" value="AUR51599.1"/>
    <property type="molecule type" value="Genomic_DNA"/>
</dbReference>
<dbReference type="RefSeq" id="WP_102950898.1">
    <property type="nucleotide sequence ID" value="NZ_CP024847.1"/>
</dbReference>
<evidence type="ECO:0000259" key="2">
    <source>
        <dbReference type="Pfam" id="PF00534"/>
    </source>
</evidence>
<keyword evidence="1" id="KW-0808">Transferase</keyword>
<dbReference type="InterPro" id="IPR001296">
    <property type="entry name" value="Glyco_trans_1"/>
</dbReference>
<name>A0A2I7N559_9NEIS</name>
<feature type="domain" description="Glycosyl transferase family 1" evidence="2">
    <location>
        <begin position="187"/>
        <end position="331"/>
    </location>
</feature>
<keyword evidence="4" id="KW-1185">Reference proteome</keyword>
<sequence>MTEGRFTFYLNMRFLTQRITGVQRFAYEITKELDKLLVCYPEIKLIGLLPNTPVYSGYDLASYQNIKLEKYGKLSGHLWEQLGLPWYSRGNPLINLCNSSPIFKSNKYLVLHDAIFMTKLDSQKWWFKLWYRLQMVSNKLSCKKWYTVSHFSQCEIARLLRVSPDKITVLGNAPSLSSCKSSVNNFKIGNQLKGKKFFLMIGSNSKRKNIELVARQFADNPLLSEIKLVIVGGVFSNLGGVRLPDAENIIHLGYVADSELVNLYQNALGLIFPSLYEGFGIPVVEAMGLGCPVIVSNIPVMREICGEAGLYFNPENADGLVNHLLHLQSDAYYSSQAIKVIQQSYNYKWAKFAKIMLDSIITLKETNESSNSS</sequence>
<dbReference type="PANTHER" id="PTHR46401:SF2">
    <property type="entry name" value="GLYCOSYLTRANSFERASE WBBK-RELATED"/>
    <property type="match status" value="1"/>
</dbReference>